<feature type="domain" description="ERV/ALR sulfhydryl oxidase" evidence="8">
    <location>
        <begin position="139"/>
        <end position="239"/>
    </location>
</feature>
<evidence type="ECO:0000259" key="8">
    <source>
        <dbReference type="PROSITE" id="PS51324"/>
    </source>
</evidence>
<evidence type="ECO:0000256" key="2">
    <source>
        <dbReference type="ARBA" id="ARBA00022630"/>
    </source>
</evidence>
<dbReference type="InterPro" id="IPR036774">
    <property type="entry name" value="ERV/ALR_sulphydryl_oxid_sf"/>
</dbReference>
<evidence type="ECO:0000313" key="9">
    <source>
        <dbReference type="EMBL" id="KAK2080514.1"/>
    </source>
</evidence>
<keyword evidence="2 7" id="KW-0285">Flavoprotein</keyword>
<reference evidence="9" key="1">
    <citation type="submission" date="2021-01" db="EMBL/GenBank/DDBJ databases">
        <authorList>
            <person name="Eckstrom K.M.E."/>
        </authorList>
    </citation>
    <scope>NUCLEOTIDE SEQUENCE</scope>
    <source>
        <strain evidence="9">UVCC 0001</strain>
    </source>
</reference>
<keyword evidence="10" id="KW-1185">Reference proteome</keyword>
<feature type="transmembrane region" description="Helical" evidence="7">
    <location>
        <begin position="286"/>
        <end position="306"/>
    </location>
</feature>
<evidence type="ECO:0000256" key="7">
    <source>
        <dbReference type="RuleBase" id="RU371123"/>
    </source>
</evidence>
<dbReference type="EMBL" id="JASFZW010000001">
    <property type="protein sequence ID" value="KAK2080514.1"/>
    <property type="molecule type" value="Genomic_DNA"/>
</dbReference>
<comment type="cofactor">
    <cofactor evidence="1 7">
        <name>FAD</name>
        <dbReference type="ChEBI" id="CHEBI:57692"/>
    </cofactor>
</comment>
<evidence type="ECO:0000313" key="10">
    <source>
        <dbReference type="Proteomes" id="UP001255856"/>
    </source>
</evidence>
<dbReference type="PANTHER" id="PTHR22897">
    <property type="entry name" value="QUIESCIN Q6-RELATED SULFHYDRYL OXIDASE"/>
    <property type="match status" value="1"/>
</dbReference>
<keyword evidence="3" id="KW-0732">Signal</keyword>
<dbReference type="EC" id="1.8.3.2" evidence="7"/>
<evidence type="ECO:0000256" key="3">
    <source>
        <dbReference type="ARBA" id="ARBA00022729"/>
    </source>
</evidence>
<keyword evidence="6" id="KW-1015">Disulfide bond</keyword>
<dbReference type="GO" id="GO:0016971">
    <property type="term" value="F:flavin-dependent sulfhydryl oxidase activity"/>
    <property type="evidence" value="ECO:0007669"/>
    <property type="project" value="InterPro"/>
</dbReference>
<dbReference type="GO" id="GO:0000139">
    <property type="term" value="C:Golgi membrane"/>
    <property type="evidence" value="ECO:0007669"/>
    <property type="project" value="TreeGrafter"/>
</dbReference>
<dbReference type="GO" id="GO:0003756">
    <property type="term" value="F:protein disulfide isomerase activity"/>
    <property type="evidence" value="ECO:0007669"/>
    <property type="project" value="TreeGrafter"/>
</dbReference>
<sequence>MLLGKPGDIAALALDRLTVVRQRKVDALIEELDRVITASEKLSKADSAAEGTDAKKQALGRRGGTDMFKTVAALKHFSLNDVEGATVKFWQILHDTPAALRGAEARTALINWLAMLSSAHPSPRCREDVKTLRYEACGEGASRDGFTCGLWQLLHATSVALPDEPDSGARWLAALEGFAQHLFLCSECSEHFLRAVNAAEGSGIQSRTDAIMWLWQTHNRVSKRLKEEEGDTDGRHEAWPSKQLCPSCFRESDEYKHSAVLSFLEGYYSTEAVRSVKQTPAKAGSATWTETMLIVLVVAVALVAIMRQTPQYVLPQKLRSI</sequence>
<comment type="catalytic activity">
    <reaction evidence="7">
        <text>2 R'C(R)SH + O2 = R'C(R)S-S(R)CR' + H2O2</text>
        <dbReference type="Rhea" id="RHEA:17357"/>
        <dbReference type="ChEBI" id="CHEBI:15379"/>
        <dbReference type="ChEBI" id="CHEBI:16240"/>
        <dbReference type="ChEBI" id="CHEBI:16520"/>
        <dbReference type="ChEBI" id="CHEBI:17412"/>
        <dbReference type="EC" id="1.8.3.2"/>
    </reaction>
</comment>
<dbReference type="Pfam" id="PF04777">
    <property type="entry name" value="Evr1_Alr"/>
    <property type="match status" value="1"/>
</dbReference>
<dbReference type="PROSITE" id="PS51324">
    <property type="entry name" value="ERV_ALR"/>
    <property type="match status" value="1"/>
</dbReference>
<dbReference type="Proteomes" id="UP001255856">
    <property type="component" value="Unassembled WGS sequence"/>
</dbReference>
<comment type="caution">
    <text evidence="9">The sequence shown here is derived from an EMBL/GenBank/DDBJ whole genome shotgun (WGS) entry which is preliminary data.</text>
</comment>
<keyword evidence="7" id="KW-0472">Membrane</keyword>
<keyword evidence="7" id="KW-1133">Transmembrane helix</keyword>
<keyword evidence="5 7" id="KW-0560">Oxidoreductase</keyword>
<evidence type="ECO:0000256" key="6">
    <source>
        <dbReference type="ARBA" id="ARBA00023157"/>
    </source>
</evidence>
<gene>
    <name evidence="9" type="ORF">QBZ16_000367</name>
</gene>
<accession>A0AAD9INB8</accession>
<keyword evidence="4 7" id="KW-0274">FAD</keyword>
<evidence type="ECO:0000256" key="5">
    <source>
        <dbReference type="ARBA" id="ARBA00023002"/>
    </source>
</evidence>
<dbReference type="Gene3D" id="1.20.120.310">
    <property type="entry name" value="ERV/ALR sulfhydryl oxidase domain"/>
    <property type="match status" value="1"/>
</dbReference>
<dbReference type="InterPro" id="IPR039798">
    <property type="entry name" value="Sulfhydryl_oxidase"/>
</dbReference>
<proteinExistence type="predicted"/>
<dbReference type="PANTHER" id="PTHR22897:SF8">
    <property type="entry name" value="SULFHYDRYL OXIDASE"/>
    <property type="match status" value="1"/>
</dbReference>
<organism evidence="9 10">
    <name type="scientific">Prototheca wickerhamii</name>
    <dbReference type="NCBI Taxonomy" id="3111"/>
    <lineage>
        <taxon>Eukaryota</taxon>
        <taxon>Viridiplantae</taxon>
        <taxon>Chlorophyta</taxon>
        <taxon>core chlorophytes</taxon>
        <taxon>Trebouxiophyceae</taxon>
        <taxon>Chlorellales</taxon>
        <taxon>Chlorellaceae</taxon>
        <taxon>Prototheca</taxon>
    </lineage>
</organism>
<dbReference type="GO" id="GO:0005615">
    <property type="term" value="C:extracellular space"/>
    <property type="evidence" value="ECO:0007669"/>
    <property type="project" value="TreeGrafter"/>
</dbReference>
<protein>
    <recommendedName>
        <fullName evidence="7">Sulfhydryl oxidase</fullName>
        <ecNumber evidence="7">1.8.3.2</ecNumber>
    </recommendedName>
</protein>
<evidence type="ECO:0000256" key="4">
    <source>
        <dbReference type="ARBA" id="ARBA00022827"/>
    </source>
</evidence>
<evidence type="ECO:0000256" key="1">
    <source>
        <dbReference type="ARBA" id="ARBA00001974"/>
    </source>
</evidence>
<keyword evidence="7" id="KW-0812">Transmembrane</keyword>
<dbReference type="SUPFAM" id="SSF69000">
    <property type="entry name" value="FAD-dependent thiol oxidase"/>
    <property type="match status" value="1"/>
</dbReference>
<dbReference type="AlphaFoldDB" id="A0AAD9INB8"/>
<dbReference type="GO" id="GO:0006457">
    <property type="term" value="P:protein folding"/>
    <property type="evidence" value="ECO:0007669"/>
    <property type="project" value="TreeGrafter"/>
</dbReference>
<name>A0AAD9INB8_PROWI</name>
<dbReference type="InterPro" id="IPR017905">
    <property type="entry name" value="ERV/ALR_sulphydryl_oxidase"/>
</dbReference>